<dbReference type="RefSeq" id="XP_012182851.1">
    <property type="nucleotide sequence ID" value="XM_012327461.1"/>
</dbReference>
<protein>
    <submittedName>
        <fullName evidence="2">Uncharacterized protein</fullName>
    </submittedName>
</protein>
<dbReference type="PANTHER" id="PTHR28079">
    <property type="entry name" value="RNA POLYMERASE I-SPECIFIC TRANSCRIPTION INITIATION FACTOR RRN5"/>
    <property type="match status" value="1"/>
</dbReference>
<proteinExistence type="predicted"/>
<dbReference type="PANTHER" id="PTHR28079:SF1">
    <property type="entry name" value="RNA POLYMERASE I-SPECIFIC TRANSCRIPTION INITIATION FACTOR RRN5"/>
    <property type="match status" value="1"/>
</dbReference>
<reference evidence="2 3" key="1">
    <citation type="journal article" date="2012" name="Appl. Environ. Microbiol.">
        <title>Short-read sequencing for genomic analysis of the brown rot fungus Fibroporia radiculosa.</title>
        <authorList>
            <person name="Tang J.D."/>
            <person name="Perkins A.D."/>
            <person name="Sonstegard T.S."/>
            <person name="Schroeder S.G."/>
            <person name="Burgess S.C."/>
            <person name="Diehl S.V."/>
        </authorList>
    </citation>
    <scope>NUCLEOTIDE SEQUENCE [LARGE SCALE GENOMIC DNA]</scope>
    <source>
        <strain evidence="2 3">TFFH 294</strain>
    </source>
</reference>
<dbReference type="EMBL" id="HE797117">
    <property type="protein sequence ID" value="CCM03568.1"/>
    <property type="molecule type" value="Genomic_DNA"/>
</dbReference>
<feature type="region of interest" description="Disordered" evidence="1">
    <location>
        <begin position="756"/>
        <end position="821"/>
    </location>
</feature>
<dbReference type="GO" id="GO:0000182">
    <property type="term" value="F:rDNA binding"/>
    <property type="evidence" value="ECO:0007669"/>
    <property type="project" value="TreeGrafter"/>
</dbReference>
<dbReference type="GeneID" id="24098479"/>
<dbReference type="GO" id="GO:0000500">
    <property type="term" value="C:RNA polymerase I upstream activating factor complex"/>
    <property type="evidence" value="ECO:0007669"/>
    <property type="project" value="InterPro"/>
</dbReference>
<feature type="compositionally biased region" description="Basic and acidic residues" evidence="1">
    <location>
        <begin position="385"/>
        <end position="395"/>
    </location>
</feature>
<accession>J4G9Y8</accession>
<feature type="region of interest" description="Disordered" evidence="1">
    <location>
        <begin position="598"/>
        <end position="663"/>
    </location>
</feature>
<feature type="compositionally biased region" description="Basic and acidic residues" evidence="1">
    <location>
        <begin position="8"/>
        <end position="17"/>
    </location>
</feature>
<feature type="region of interest" description="Disordered" evidence="1">
    <location>
        <begin position="1"/>
        <end position="20"/>
    </location>
</feature>
<evidence type="ECO:0000313" key="3">
    <source>
        <dbReference type="Proteomes" id="UP000006352"/>
    </source>
</evidence>
<dbReference type="InParanoid" id="J4G9Y8"/>
<dbReference type="Proteomes" id="UP000006352">
    <property type="component" value="Unassembled WGS sequence"/>
</dbReference>
<evidence type="ECO:0000313" key="2">
    <source>
        <dbReference type="EMBL" id="CCM03568.1"/>
    </source>
</evidence>
<dbReference type="HOGENOM" id="CLU_017131_0_0_1"/>
<dbReference type="InterPro" id="IPR039601">
    <property type="entry name" value="Rrn5"/>
</dbReference>
<dbReference type="OrthoDB" id="2240312at2759"/>
<dbReference type="GO" id="GO:0042790">
    <property type="term" value="P:nucleolar large rRNA transcription by RNA polymerase I"/>
    <property type="evidence" value="ECO:0007669"/>
    <property type="project" value="InterPro"/>
</dbReference>
<gene>
    <name evidence="2" type="ORF">FIBRA_05704</name>
</gene>
<dbReference type="GO" id="GO:0006361">
    <property type="term" value="P:transcription initiation at RNA polymerase I promoter"/>
    <property type="evidence" value="ECO:0007669"/>
    <property type="project" value="TreeGrafter"/>
</dbReference>
<feature type="compositionally biased region" description="Polar residues" evidence="1">
    <location>
        <begin position="414"/>
        <end position="425"/>
    </location>
</feature>
<sequence length="821" mass="91142">MSGVAPRAEQRSDKSRSSVDSNYLSHFSEYLSHVRSHLAGKDGSGPLSPSVFAPCAYWTCEDKEAFFHGLSVHSRFRPDLIAEEVKTKSATDVCVYLDLLERGAQEAAGVKRKDLPAAMEVSNDWIALEEQKALEIASIEPELDEKIVQDARAEEIRVRKLTTRAKRGDGRIADERDREGERKRKKELNIWLKDKQEEWEVEDLLRELDVPTLKAMNVILREGNEVCAGDGQGEDDVAMNTSERLNSQAAQGESTVGMSTSSPPEDDVIDPLLRAQSQQPSTTTIIPGTFTSAISGESCLAPAPSYTLPQLVFQPRTPPFSTTVLLAEDAPSADISLAQGSRPLTPAKVDDVVASSTELQLSPAARRRLQKRLHMRKKRAAAKGLDVDRTLEKLKPGRRRKGGVHRVEERTIASVGQNASHSTSIAIDKAEEERPAKGPGDSAEEAEVDNGNSQRHPHPSGVTLPYRLHAQLQTRGIDAEKLQNEGLSLFNLASLARLMQLYNRLHDVPASIASHISTDLIRLLYAHVAHFTAQLMHRAITLREQERRAKMHTKAWRMGRNGDMVSSTIHHALAMMCSDEVSKKAHFEKLLHKLGFNEDNVQVEPSERQGDEEDYGQDQVGSEIPTLQDDRRVFDDNNDDTDGGTEEEDSLESDTSEPLPEFPLHRTIYAPSIRLPSYTQPGATGQLQATLDASFYAPWPSQSASSEPIADDDIMSDATDTDALLVELLEEEELDQLDETMKTLYEKSLWAKFQLSRQGQGMSEDDNGHAQDPLYDDERSQRKRKRGADDKEGGTVALGLRFRKPDPNGPVKSQIYVVDSD</sequence>
<name>J4G9Y8_9APHY</name>
<keyword evidence="3" id="KW-1185">Reference proteome</keyword>
<dbReference type="Gene3D" id="1.10.10.60">
    <property type="entry name" value="Homeodomain-like"/>
    <property type="match status" value="1"/>
</dbReference>
<dbReference type="GO" id="GO:0001181">
    <property type="term" value="F:RNA polymerase I general transcription initiation factor activity"/>
    <property type="evidence" value="ECO:0007669"/>
    <property type="project" value="TreeGrafter"/>
</dbReference>
<evidence type="ECO:0000256" key="1">
    <source>
        <dbReference type="SAM" id="MobiDB-lite"/>
    </source>
</evidence>
<feature type="compositionally biased region" description="Acidic residues" evidence="1">
    <location>
        <begin position="636"/>
        <end position="655"/>
    </location>
</feature>
<organism evidence="2 3">
    <name type="scientific">Fibroporia radiculosa</name>
    <dbReference type="NCBI Taxonomy" id="599839"/>
    <lineage>
        <taxon>Eukaryota</taxon>
        <taxon>Fungi</taxon>
        <taxon>Dikarya</taxon>
        <taxon>Basidiomycota</taxon>
        <taxon>Agaricomycotina</taxon>
        <taxon>Agaricomycetes</taxon>
        <taxon>Polyporales</taxon>
        <taxon>Fibroporiaceae</taxon>
        <taxon>Fibroporia</taxon>
    </lineage>
</organism>
<feature type="region of interest" description="Disordered" evidence="1">
    <location>
        <begin position="375"/>
        <end position="463"/>
    </location>
</feature>
<dbReference type="AlphaFoldDB" id="J4G9Y8"/>